<name>A0ABU1CJ39_9GAMM</name>
<evidence type="ECO:0000313" key="1">
    <source>
        <dbReference type="EMBL" id="MDR0184968.1"/>
    </source>
</evidence>
<accession>A0ABU1CJ39</accession>
<comment type="caution">
    <text evidence="1">The sequence shown here is derived from an EMBL/GenBank/DDBJ whole genome shotgun (WGS) entry which is preliminary data.</text>
</comment>
<sequence>MSHLIEFAHAIFGRGAHAGDVNKVSENTTMLERRRAERVLINDAGIISLDEHTTIPCVVYDLSDTGVRLTMMSTNGVPDSFLLQASCFGSGVCEVAWRTEESIGARLTRLDRW</sequence>
<dbReference type="Proteomes" id="UP001233535">
    <property type="component" value="Unassembled WGS sequence"/>
</dbReference>
<evidence type="ECO:0000313" key="2">
    <source>
        <dbReference type="Proteomes" id="UP001233535"/>
    </source>
</evidence>
<gene>
    <name evidence="1" type="ORF">P8609_18640</name>
</gene>
<protein>
    <recommendedName>
        <fullName evidence="3">PilZ domain-containing protein</fullName>
    </recommendedName>
</protein>
<proteinExistence type="predicted"/>
<dbReference type="SUPFAM" id="SSF141371">
    <property type="entry name" value="PilZ domain-like"/>
    <property type="match status" value="1"/>
</dbReference>
<reference evidence="1 2" key="1">
    <citation type="submission" date="2023-04" db="EMBL/GenBank/DDBJ databases">
        <title>Lysobacter sp. strain UC isolated from soil sample.</title>
        <authorList>
            <person name="Choksket S."/>
            <person name="Harshvardhan F."/>
            <person name="Rana R."/>
            <person name="Patil P.B."/>
            <person name="Korpole S."/>
        </authorList>
    </citation>
    <scope>NUCLEOTIDE SEQUENCE [LARGE SCALE GENOMIC DNA]</scope>
    <source>
        <strain evidence="1 2">UC</strain>
    </source>
</reference>
<keyword evidence="2" id="KW-1185">Reference proteome</keyword>
<evidence type="ECO:0008006" key="3">
    <source>
        <dbReference type="Google" id="ProtNLM"/>
    </source>
</evidence>
<dbReference type="EMBL" id="JARUHG010000033">
    <property type="protein sequence ID" value="MDR0184968.1"/>
    <property type="molecule type" value="Genomic_DNA"/>
</dbReference>
<organism evidence="1 2">
    <name type="scientific">Lysobacter arvi</name>
    <dbReference type="NCBI Taxonomy" id="3038776"/>
    <lineage>
        <taxon>Bacteria</taxon>
        <taxon>Pseudomonadati</taxon>
        <taxon>Pseudomonadota</taxon>
        <taxon>Gammaproteobacteria</taxon>
        <taxon>Lysobacterales</taxon>
        <taxon>Lysobacteraceae</taxon>
        <taxon>Lysobacter</taxon>
    </lineage>
</organism>